<protein>
    <submittedName>
        <fullName evidence="3">Uncharacterized protein</fullName>
    </submittedName>
</protein>
<evidence type="ECO:0000259" key="2">
    <source>
        <dbReference type="Pfam" id="PF23988"/>
    </source>
</evidence>
<dbReference type="AlphaFoldDB" id="A0A0A0I8A6"/>
<dbReference type="EMBL" id="JENJ01000018">
    <property type="protein sequence ID" value="KGM96768.1"/>
    <property type="molecule type" value="Genomic_DNA"/>
</dbReference>
<gene>
    <name evidence="3" type="ORF">Z968_05420</name>
</gene>
<feature type="domain" description="DUF7309" evidence="2">
    <location>
        <begin position="10"/>
        <end position="177"/>
    </location>
</feature>
<dbReference type="InterPro" id="IPR054216">
    <property type="entry name" value="DUF6930"/>
</dbReference>
<name>A0A0A0I8A6_CLONO</name>
<proteinExistence type="predicted"/>
<dbReference type="InterPro" id="IPR055733">
    <property type="entry name" value="DUF7309"/>
</dbReference>
<accession>A0A0A0I8A6</accession>
<evidence type="ECO:0000313" key="4">
    <source>
        <dbReference type="Proteomes" id="UP000030012"/>
    </source>
</evidence>
<dbReference type="Pfam" id="PF23988">
    <property type="entry name" value="DUF7309"/>
    <property type="match status" value="1"/>
</dbReference>
<dbReference type="Proteomes" id="UP000030012">
    <property type="component" value="Unassembled WGS sequence"/>
</dbReference>
<evidence type="ECO:0000313" key="3">
    <source>
        <dbReference type="EMBL" id="KGM96768.1"/>
    </source>
</evidence>
<dbReference type="OrthoDB" id="9801392at2"/>
<dbReference type="RefSeq" id="WP_039254359.1">
    <property type="nucleotide sequence ID" value="NZ_JENJ01000018.1"/>
</dbReference>
<organism evidence="3 4">
    <name type="scientific">Clostridium novyi A str. 4552</name>
    <dbReference type="NCBI Taxonomy" id="1444289"/>
    <lineage>
        <taxon>Bacteria</taxon>
        <taxon>Bacillati</taxon>
        <taxon>Bacillota</taxon>
        <taxon>Clostridia</taxon>
        <taxon>Eubacteriales</taxon>
        <taxon>Clostridiaceae</taxon>
        <taxon>Clostridium</taxon>
    </lineage>
</organism>
<comment type="caution">
    <text evidence="3">The sequence shown here is derived from an EMBL/GenBank/DDBJ whole genome shotgun (WGS) entry which is preliminary data.</text>
</comment>
<reference evidence="3 4" key="1">
    <citation type="submission" date="2014-01" db="EMBL/GenBank/DDBJ databases">
        <title>Plasmidome dynamics in the species complex Clostridium novyi sensu lato converts strains of independent lineages into distinctly different pathogens.</title>
        <authorList>
            <person name="Skarin H."/>
            <person name="Segerman B."/>
        </authorList>
    </citation>
    <scope>NUCLEOTIDE SEQUENCE [LARGE SCALE GENOMIC DNA]</scope>
    <source>
        <strain evidence="3 4">4552</strain>
    </source>
</reference>
<dbReference type="Pfam" id="PF22007">
    <property type="entry name" value="DUF6930"/>
    <property type="match status" value="1"/>
</dbReference>
<feature type="domain" description="DUF6930" evidence="1">
    <location>
        <begin position="211"/>
        <end position="327"/>
    </location>
</feature>
<evidence type="ECO:0000259" key="1">
    <source>
        <dbReference type="Pfam" id="PF22007"/>
    </source>
</evidence>
<sequence>MRIEASLEEWRELYNVAIEIHKIKPWTKLSVLDLITIFLKGQEEPCLCSVMGQLGERYGVYMYIGDEAITDFFQLINSSDMPHNQIIRYQNSVICHFGSREELVKEEREIIKKLGIKFRGKNNWIYFRVNEKGYSPYMPDKDQVLMITEILKNLYMAIGALNEGLNVRFKQGKALFRVFNEERDLWLNFEDNTYVPRERYMVAEIDDELFLKRLNKQPRTNNILELDVIYLSTFMRSKILEKMSLMKLALVVDGETGELFRNEIVTLEDNEMDILFRCLIDYITIIGIPKIILVRDIYTNNVLSDICSKLNIEMHISSTLYSIDRFAGAFDQIR</sequence>